<dbReference type="Proteomes" id="UP001139308">
    <property type="component" value="Unassembled WGS sequence"/>
</dbReference>
<dbReference type="RefSeq" id="WP_238465991.1">
    <property type="nucleotide sequence ID" value="NZ_JAKLJA010000021.1"/>
</dbReference>
<proteinExistence type="predicted"/>
<organism evidence="1 2">
    <name type="scientific">Paraburkholderia tagetis</name>
    <dbReference type="NCBI Taxonomy" id="2913261"/>
    <lineage>
        <taxon>Bacteria</taxon>
        <taxon>Pseudomonadati</taxon>
        <taxon>Pseudomonadota</taxon>
        <taxon>Betaproteobacteria</taxon>
        <taxon>Burkholderiales</taxon>
        <taxon>Burkholderiaceae</taxon>
        <taxon>Paraburkholderia</taxon>
    </lineage>
</organism>
<evidence type="ECO:0000313" key="1">
    <source>
        <dbReference type="EMBL" id="MCG5076155.1"/>
    </source>
</evidence>
<sequence>MTRRYDIVKGDTTTTGGVVLGGDSNDTLNGREQAYENDPVWCPVCKTVGRIVCTGKRWSMTGPDGREAALSDDLCVCQCNPAPLLIPSQGASYVDL</sequence>
<dbReference type="InterPro" id="IPR008727">
    <property type="entry name" value="PAAR_motif"/>
</dbReference>
<dbReference type="Pfam" id="PF05488">
    <property type="entry name" value="PAAR_motif"/>
    <property type="match status" value="1"/>
</dbReference>
<protein>
    <submittedName>
        <fullName evidence="1">PAAR domain-containing protein</fullName>
    </submittedName>
</protein>
<accession>A0A9X1RRS0</accession>
<dbReference type="AlphaFoldDB" id="A0A9X1RRS0"/>
<keyword evidence="2" id="KW-1185">Reference proteome</keyword>
<dbReference type="EMBL" id="JAKLJA010000021">
    <property type="protein sequence ID" value="MCG5076155.1"/>
    <property type="molecule type" value="Genomic_DNA"/>
</dbReference>
<comment type="caution">
    <text evidence="1">The sequence shown here is derived from an EMBL/GenBank/DDBJ whole genome shotgun (WGS) entry which is preliminary data.</text>
</comment>
<gene>
    <name evidence="1" type="ORF">L5014_22725</name>
</gene>
<dbReference type="Gene3D" id="2.60.200.60">
    <property type="match status" value="1"/>
</dbReference>
<reference evidence="1" key="1">
    <citation type="submission" date="2022-01" db="EMBL/GenBank/DDBJ databases">
        <title>Genome sequence and assembly of Parabukholderia sp. RG36.</title>
        <authorList>
            <person name="Chhetri G."/>
        </authorList>
    </citation>
    <scope>NUCLEOTIDE SEQUENCE</scope>
    <source>
        <strain evidence="1">RG36</strain>
    </source>
</reference>
<evidence type="ECO:0000313" key="2">
    <source>
        <dbReference type="Proteomes" id="UP001139308"/>
    </source>
</evidence>
<name>A0A9X1RRS0_9BURK</name>
<dbReference type="CDD" id="cd14744">
    <property type="entry name" value="PAAR_CT_2"/>
    <property type="match status" value="1"/>
</dbReference>